<reference evidence="1 2" key="1">
    <citation type="submission" date="2014-05" db="EMBL/GenBank/DDBJ databases">
        <title>Genome Announcement of Sphingobium lucknowense F2.</title>
        <authorList>
            <person name="Lal R."/>
            <person name="Negi V."/>
            <person name="Lata P."/>
            <person name="Sangwan N."/>
            <person name="Gupta S.K."/>
            <person name="Rao D.L.N."/>
            <person name="Das S."/>
        </authorList>
    </citation>
    <scope>NUCLEOTIDE SEQUENCE [LARGE SCALE GENOMIC DNA]</scope>
    <source>
        <strain evidence="1 2">F2</strain>
    </source>
</reference>
<organism evidence="1 2">
    <name type="scientific">Sphingobium indicum F2</name>
    <dbReference type="NCBI Taxonomy" id="1450518"/>
    <lineage>
        <taxon>Bacteria</taxon>
        <taxon>Pseudomonadati</taxon>
        <taxon>Pseudomonadota</taxon>
        <taxon>Alphaproteobacteria</taxon>
        <taxon>Sphingomonadales</taxon>
        <taxon>Sphingomonadaceae</taxon>
        <taxon>Sphingobium</taxon>
    </lineage>
</organism>
<evidence type="ECO:0008006" key="3">
    <source>
        <dbReference type="Google" id="ProtNLM"/>
    </source>
</evidence>
<name>A0A8E1C3Q4_9SPHN</name>
<sequence length="184" mass="21171">MPDWIREKLERHVKTLPPVPPADRIFRSARDYHASALRCFELREEDGRCHFLPWQGLVLHAFASELYLKALYAIEQQTAPKRGHELNILFERLDAATQEKITQRYHARYEGGVLSDDLVTFARVFQDWRYSYEFSGAHEMDQTGVAHLASALYETCAELRPDLILPGQVHDRLVAAAQGIPIIN</sequence>
<evidence type="ECO:0000313" key="2">
    <source>
        <dbReference type="Proteomes" id="UP000028135"/>
    </source>
</evidence>
<protein>
    <recommendedName>
        <fullName evidence="3">HEPN domain-containing protein</fullName>
    </recommendedName>
</protein>
<dbReference type="Proteomes" id="UP000028135">
    <property type="component" value="Unassembled WGS sequence"/>
</dbReference>
<evidence type="ECO:0000313" key="1">
    <source>
        <dbReference type="EMBL" id="KER37537.1"/>
    </source>
</evidence>
<comment type="caution">
    <text evidence="1">The sequence shown here is derived from an EMBL/GenBank/DDBJ whole genome shotgun (WGS) entry which is preliminary data.</text>
</comment>
<proteinExistence type="predicted"/>
<dbReference type="EMBL" id="JANF02000018">
    <property type="protein sequence ID" value="KER37537.1"/>
    <property type="molecule type" value="Genomic_DNA"/>
</dbReference>
<accession>A0A8E1C3Q4</accession>
<dbReference type="AlphaFoldDB" id="A0A8E1C3Q4"/>
<gene>
    <name evidence="1" type="ORF">AL00_04795</name>
</gene>